<dbReference type="Pfam" id="PF10712">
    <property type="entry name" value="NAD-GH"/>
    <property type="match status" value="1"/>
</dbReference>
<reference evidence="1 2" key="1">
    <citation type="journal article" date="2012" name="J. Bacteriol.">
        <title>Draft Genome Sequence of Plant Growth-Promoting Rhizobium Mesorhizobium amorphae, Isolated from Zinc-Lead Mine Tailings.</title>
        <authorList>
            <person name="Hao X."/>
            <person name="Lin Y."/>
            <person name="Johnstone L."/>
            <person name="Baltrus D.A."/>
            <person name="Miller S.J."/>
            <person name="Wei G."/>
            <person name="Rensing C."/>
        </authorList>
    </citation>
    <scope>NUCLEOTIDE SEQUENCE [LARGE SCALE GENOMIC DNA]</scope>
    <source>
        <strain evidence="1 2">CCNWGS0123</strain>
    </source>
</reference>
<protein>
    <submittedName>
        <fullName evidence="1">NAD-specific glutamate dehydrogenase</fullName>
    </submittedName>
</protein>
<gene>
    <name evidence="1" type="ORF">MEA186_05816</name>
</gene>
<evidence type="ECO:0000313" key="1">
    <source>
        <dbReference type="EMBL" id="EHH12994.1"/>
    </source>
</evidence>
<keyword evidence="2" id="KW-1185">Reference proteome</keyword>
<accession>G6Y5F4</accession>
<dbReference type="InterPro" id="IPR019651">
    <property type="entry name" value="Glutamate_DH_NAD-spec"/>
</dbReference>
<dbReference type="Proteomes" id="UP000002949">
    <property type="component" value="Unassembled WGS sequence"/>
</dbReference>
<organism evidence="1 2">
    <name type="scientific">Mesorhizobium amorphae CCNWGS0123</name>
    <dbReference type="NCBI Taxonomy" id="1082933"/>
    <lineage>
        <taxon>Bacteria</taxon>
        <taxon>Pseudomonadati</taxon>
        <taxon>Pseudomonadota</taxon>
        <taxon>Alphaproteobacteria</taxon>
        <taxon>Hyphomicrobiales</taxon>
        <taxon>Phyllobacteriaceae</taxon>
        <taxon>Mesorhizobium</taxon>
    </lineage>
</organism>
<proteinExistence type="predicted"/>
<dbReference type="eggNOG" id="ENOG502Z9JM">
    <property type="taxonomic scope" value="Bacteria"/>
</dbReference>
<sequence>MRRAFSLYLPSDGSGRLLLVVVLVDFLEIGVDHIRVLGGVRLGVGLRGFLLRSLVHGLSEFHRDFGKRLRLGLDLGRVVAFCRRLQRRDRIGNRRAVGLRDLVAIFLQRLLRRMHQCFGLVAGLDQRAPLLVALGIGLGVLHHLLDVGVRKAARRLDADLVLLAGALVLGRDVDDAVGVDVEGDFDLRHAARCRRNADEIELAEHLVVGRHFALTLEDADGHRRLRILGGREHLALLGRDCRVALDQAGEHAAQRFDAERQRRHVEQEHVLDVALQHAGLDGGTEGHDLIRVDALVRLLAEELLHDLLDLGHAGHAADQDHFVDLTGLQAGILERRLAGVDRALDEILDQAFELRPRQLQRQVLRSGRIGGDERQVDLGLGRGRQLDLGLLGRLLEALQSELVVLQVDTLFLLELGRQVLDQAHVEVLAAEEGVAIGRLHLEHAVADLEHRNVERAAAKVIDGDGLAVLLVETVGKGGRCRLIDDAQHFEAGDLAGVLGRLALGVVEIGRNGDDRLLDLLAEIGFRRFLHLLQDHGRDLRGRLLLAAGLDPGIAIVALHDLVGDKLLVLLRNRIVIAAADQALDREDGVFRIGDRLALGRLADEALAVTADGDDGRGRARAFRILDDLRLLAIHDGDTGVGRSKIDTDYFCHCSGSLR</sequence>
<name>G6Y5F4_9HYPH</name>
<dbReference type="EMBL" id="AGSN01000059">
    <property type="protein sequence ID" value="EHH12994.1"/>
    <property type="molecule type" value="Genomic_DNA"/>
</dbReference>
<dbReference type="AlphaFoldDB" id="G6Y5F4"/>
<evidence type="ECO:0000313" key="2">
    <source>
        <dbReference type="Proteomes" id="UP000002949"/>
    </source>
</evidence>